<evidence type="ECO:0000259" key="1">
    <source>
        <dbReference type="Pfam" id="PF09369"/>
    </source>
</evidence>
<sequence length="643" mass="73466">MPKGPIRRAQLIAPYGVGAMIVVRDGTSLITAGLDHWYKREDGRDDVDQSEFRVEEWRLAQQLGVDHFRLPPDFRTVHKGASVPNALLTVPFLRFPQWHYCQSCGHLKELKLPQRSKEKCPKCEEQKRNRYLVQVPIIAMCDHGHIQDFPWREWVHRSDNPTCQKPMRLVGTGSATLGGLSVQCECKEKRSLSRITETDQDNGNDTTFLSKHLNKNSAQDYSESPQFLCQGKRPWLGTEESESCSRPLRGSLRSASNVYYSQVRSAIYLQRGNDTELISTLEEPPISTLIATLLKANIDIITPAFLREQYPQLLQPFSNKDIQAALKTILSGEDNELDEVFVEGDDPETHFRRPEFNVLRTERDEKQLKSRKIDLDNYDLDIARYFSRIMLVNKLRETRALAGFTRIFPENDLTLNLHSLRELLRRNSLPPQNSWLPAYVVYGEGIFLELNERRLQQWLDQNEDAVQERIKPLVQRYQQVQEQRHLRDRPLTPRFILLHTFAHLLMNRLTFECGYSSAALRERLYVSDNPDAPMAGVLIYTAAGDSEGTMGGLVRMGKPNNFEPMVRAALEVASWCSADPVCMEIGVRGGQGPDSCNLAACHNCGLVPETSCEEFNRFLDRGFVVGDINNRSLGFFTYDDVST</sequence>
<feature type="domain" description="MrfA-like Zn-binding" evidence="1">
    <location>
        <begin position="501"/>
        <end position="604"/>
    </location>
</feature>
<accession>A0A951UD16</accession>
<organism evidence="2 3">
    <name type="scientific">Symplocastrum torsivum CPER-KK1</name>
    <dbReference type="NCBI Taxonomy" id="450513"/>
    <lineage>
        <taxon>Bacteria</taxon>
        <taxon>Bacillati</taxon>
        <taxon>Cyanobacteriota</taxon>
        <taxon>Cyanophyceae</taxon>
        <taxon>Oscillatoriophycideae</taxon>
        <taxon>Oscillatoriales</taxon>
        <taxon>Microcoleaceae</taxon>
        <taxon>Symplocastrum</taxon>
    </lineage>
</organism>
<protein>
    <submittedName>
        <fullName evidence="2">DUF1998 domain-containing protein</fullName>
    </submittedName>
</protein>
<comment type="caution">
    <text evidence="2">The sequence shown here is derived from an EMBL/GenBank/DDBJ whole genome shotgun (WGS) entry which is preliminary data.</text>
</comment>
<reference evidence="2" key="2">
    <citation type="journal article" date="2022" name="Microbiol. Resour. Announc.">
        <title>Metagenome Sequencing to Explore Phylogenomics of Terrestrial Cyanobacteria.</title>
        <authorList>
            <person name="Ward R.D."/>
            <person name="Stajich J.E."/>
            <person name="Johansen J.R."/>
            <person name="Huntemann M."/>
            <person name="Clum A."/>
            <person name="Foster B."/>
            <person name="Foster B."/>
            <person name="Roux S."/>
            <person name="Palaniappan K."/>
            <person name="Varghese N."/>
            <person name="Mukherjee S."/>
            <person name="Reddy T.B.K."/>
            <person name="Daum C."/>
            <person name="Copeland A."/>
            <person name="Chen I.A."/>
            <person name="Ivanova N.N."/>
            <person name="Kyrpides N.C."/>
            <person name="Shapiro N."/>
            <person name="Eloe-Fadrosh E.A."/>
            <person name="Pietrasiak N."/>
        </authorList>
    </citation>
    <scope>NUCLEOTIDE SEQUENCE</scope>
    <source>
        <strain evidence="2">CPER-KK1</strain>
    </source>
</reference>
<name>A0A951UD16_9CYAN</name>
<dbReference type="InterPro" id="IPR047721">
    <property type="entry name" value="DrmB"/>
</dbReference>
<dbReference type="InterPro" id="IPR018973">
    <property type="entry name" value="MZB"/>
</dbReference>
<dbReference type="EMBL" id="JAHHIF010000066">
    <property type="protein sequence ID" value="MBW4548609.1"/>
    <property type="molecule type" value="Genomic_DNA"/>
</dbReference>
<dbReference type="AlphaFoldDB" id="A0A951UD16"/>
<proteinExistence type="predicted"/>
<dbReference type="Proteomes" id="UP000753908">
    <property type="component" value="Unassembled WGS sequence"/>
</dbReference>
<gene>
    <name evidence="2" type="ORF">KME25_29885</name>
</gene>
<reference evidence="2" key="1">
    <citation type="submission" date="2021-05" db="EMBL/GenBank/DDBJ databases">
        <authorList>
            <person name="Pietrasiak N."/>
            <person name="Ward R."/>
            <person name="Stajich J.E."/>
            <person name="Kurbessoian T."/>
        </authorList>
    </citation>
    <scope>NUCLEOTIDE SEQUENCE</scope>
    <source>
        <strain evidence="2">CPER-KK1</strain>
    </source>
</reference>
<dbReference type="Pfam" id="PF09369">
    <property type="entry name" value="MZB"/>
    <property type="match status" value="1"/>
</dbReference>
<dbReference type="NCBIfam" id="NF038324">
    <property type="entry name" value="DrmB_fam"/>
    <property type="match status" value="1"/>
</dbReference>
<evidence type="ECO:0000313" key="2">
    <source>
        <dbReference type="EMBL" id="MBW4548609.1"/>
    </source>
</evidence>
<evidence type="ECO:0000313" key="3">
    <source>
        <dbReference type="Proteomes" id="UP000753908"/>
    </source>
</evidence>